<dbReference type="PANTHER" id="PTHR48102">
    <property type="entry name" value="ATP-DEPENDENT CLP PROTEASE ATP-BINDING SUBUNIT CLPX-LIKE, MITOCHONDRIAL-RELATED"/>
    <property type="match status" value="1"/>
</dbReference>
<evidence type="ECO:0000256" key="3">
    <source>
        <dbReference type="ARBA" id="ARBA00022833"/>
    </source>
</evidence>
<dbReference type="GO" id="GO:0016887">
    <property type="term" value="F:ATP hydrolysis activity"/>
    <property type="evidence" value="ECO:0007669"/>
    <property type="project" value="InterPro"/>
</dbReference>
<evidence type="ECO:0000313" key="10">
    <source>
        <dbReference type="Proteomes" id="UP000271587"/>
    </source>
</evidence>
<dbReference type="FunFam" id="1.10.8.60:FF:000002">
    <property type="entry name" value="ATP-dependent Clp protease ATP-binding subunit ClpX"/>
    <property type="match status" value="1"/>
</dbReference>
<dbReference type="EMBL" id="CP033897">
    <property type="protein sequence ID" value="AZA11954.1"/>
    <property type="molecule type" value="Genomic_DNA"/>
</dbReference>
<dbReference type="NCBIfam" id="TIGR00382">
    <property type="entry name" value="clpX"/>
    <property type="match status" value="1"/>
</dbReference>
<protein>
    <recommendedName>
        <fullName evidence="6">ATP-dependent Clp protease ATP-binding subunit ClpX</fullName>
    </recommendedName>
</protein>
<dbReference type="CDD" id="cd19497">
    <property type="entry name" value="RecA-like_ClpX"/>
    <property type="match status" value="1"/>
</dbReference>
<dbReference type="GO" id="GO:0051301">
    <property type="term" value="P:cell division"/>
    <property type="evidence" value="ECO:0007669"/>
    <property type="project" value="TreeGrafter"/>
</dbReference>
<organism evidence="9 10">
    <name type="scientific">Corynebacterium gerontici</name>
    <dbReference type="NCBI Taxonomy" id="2079234"/>
    <lineage>
        <taxon>Bacteria</taxon>
        <taxon>Bacillati</taxon>
        <taxon>Actinomycetota</taxon>
        <taxon>Actinomycetes</taxon>
        <taxon>Mycobacteriales</taxon>
        <taxon>Corynebacteriaceae</taxon>
        <taxon>Corynebacterium</taxon>
    </lineage>
</organism>
<dbReference type="GO" id="GO:0008270">
    <property type="term" value="F:zinc ion binding"/>
    <property type="evidence" value="ECO:0007669"/>
    <property type="project" value="UniProtKB-UniRule"/>
</dbReference>
<keyword evidence="9" id="KW-0645">Protease</keyword>
<keyword evidence="10" id="KW-1185">Reference proteome</keyword>
<evidence type="ECO:0000313" key="9">
    <source>
        <dbReference type="EMBL" id="AZA11954.1"/>
    </source>
</evidence>
<dbReference type="InterPro" id="IPR003593">
    <property type="entry name" value="AAA+_ATPase"/>
</dbReference>
<comment type="similarity">
    <text evidence="6 7">Belongs to the ClpX chaperone family.</text>
</comment>
<feature type="domain" description="ClpX-type ZB" evidence="8">
    <location>
        <begin position="1"/>
        <end position="54"/>
    </location>
</feature>
<dbReference type="InterPro" id="IPR027417">
    <property type="entry name" value="P-loop_NTPase"/>
</dbReference>
<dbReference type="RefSeq" id="WP_123934941.1">
    <property type="nucleotide sequence ID" value="NZ_CP033897.1"/>
</dbReference>
<dbReference type="GO" id="GO:0009376">
    <property type="term" value="C:HslUV protease complex"/>
    <property type="evidence" value="ECO:0007669"/>
    <property type="project" value="TreeGrafter"/>
</dbReference>
<dbReference type="Pfam" id="PF07724">
    <property type="entry name" value="AAA_2"/>
    <property type="match status" value="1"/>
</dbReference>
<dbReference type="PROSITE" id="PS51902">
    <property type="entry name" value="CLPX_ZB"/>
    <property type="match status" value="1"/>
</dbReference>
<dbReference type="SUPFAM" id="SSF57716">
    <property type="entry name" value="Glucocorticoid receptor-like (DNA-binding domain)"/>
    <property type="match status" value="1"/>
</dbReference>
<dbReference type="InterPro" id="IPR038366">
    <property type="entry name" value="Znf_CppX_C4_sf"/>
</dbReference>
<comment type="subunit">
    <text evidence="6">Component of the ClpX-ClpP complex. Forms a hexameric ring that, in the presence of ATP, binds to fourteen ClpP subunits assembled into a disk-like structure with a central cavity, resembling the structure of eukaryotic proteasomes.</text>
</comment>
<feature type="binding site" evidence="6 7">
    <location>
        <position position="35"/>
    </location>
    <ligand>
        <name>Zn(2+)</name>
        <dbReference type="ChEBI" id="CHEBI:29105"/>
    </ligand>
</feature>
<dbReference type="SMART" id="SM01086">
    <property type="entry name" value="ClpB_D2-small"/>
    <property type="match status" value="1"/>
</dbReference>
<evidence type="ECO:0000256" key="1">
    <source>
        <dbReference type="ARBA" id="ARBA00022723"/>
    </source>
</evidence>
<dbReference type="InterPro" id="IPR004487">
    <property type="entry name" value="Clp_protease_ATP-bd_su_ClpX"/>
</dbReference>
<feature type="binding site" evidence="6">
    <location>
        <begin position="125"/>
        <end position="132"/>
    </location>
    <ligand>
        <name>ATP</name>
        <dbReference type="ChEBI" id="CHEBI:30616"/>
    </ligand>
</feature>
<evidence type="ECO:0000256" key="7">
    <source>
        <dbReference type="PROSITE-ProRule" id="PRU01250"/>
    </source>
</evidence>
<dbReference type="Proteomes" id="UP000271587">
    <property type="component" value="Chromosome"/>
</dbReference>
<dbReference type="Gene3D" id="6.20.220.10">
    <property type="entry name" value="ClpX chaperone, C4-type zinc finger domain"/>
    <property type="match status" value="1"/>
</dbReference>
<dbReference type="GO" id="GO:0051082">
    <property type="term" value="F:unfolded protein binding"/>
    <property type="evidence" value="ECO:0007669"/>
    <property type="project" value="UniProtKB-UniRule"/>
</dbReference>
<dbReference type="FunFam" id="3.40.50.300:FF:000005">
    <property type="entry name" value="ATP-dependent Clp protease ATP-binding subunit ClpX"/>
    <property type="match status" value="1"/>
</dbReference>
<dbReference type="InterPro" id="IPR046425">
    <property type="entry name" value="ClpX_bact"/>
</dbReference>
<evidence type="ECO:0000256" key="2">
    <source>
        <dbReference type="ARBA" id="ARBA00022741"/>
    </source>
</evidence>
<reference evidence="9 10" key="1">
    <citation type="submission" date="2018-11" db="EMBL/GenBank/DDBJ databases">
        <authorList>
            <person name="Kleinhagauer T."/>
            <person name="Glaeser S.P."/>
            <person name="Spergser J."/>
            <person name="Ruckert C."/>
            <person name="Kaempfer P."/>
            <person name="Busse H.-J."/>
        </authorList>
    </citation>
    <scope>NUCLEOTIDE SEQUENCE [LARGE SCALE GENOMIC DNA]</scope>
    <source>
        <strain evidence="9 10">W8</strain>
    </source>
</reference>
<dbReference type="GO" id="GO:0008233">
    <property type="term" value="F:peptidase activity"/>
    <property type="evidence" value="ECO:0007669"/>
    <property type="project" value="UniProtKB-KW"/>
</dbReference>
<accession>A0A3G6J7E2</accession>
<dbReference type="InterPro" id="IPR019489">
    <property type="entry name" value="Clp_ATPase_C"/>
</dbReference>
<keyword evidence="3 6" id="KW-0862">Zinc</keyword>
<dbReference type="Gene3D" id="1.10.8.60">
    <property type="match status" value="1"/>
</dbReference>
<dbReference type="AlphaFoldDB" id="A0A3G6J7E2"/>
<evidence type="ECO:0000256" key="5">
    <source>
        <dbReference type="ARBA" id="ARBA00023186"/>
    </source>
</evidence>
<sequence length="424" mass="46370">MARMQESADLLKCSFCGKSQKQVKKLIAGGGVYICDECIELCNEIIEEELASGHVEEQSSDDRLPRPSEIAAFLDKYVVGQDEAKRVLAVAVYNHYKRVRVLESGIKPKDDDAELQKSNILMLGPTGTGKTYLAQTLAKLLDVPFTIADATSLTEAGYVGEDVENIVLKLLQAADFDVQRAQRGIIYIDEVDKISRKSDNPSITRDVSGEGVQQALLKILEGTVASIPPQGGRKHPNQDFIQVDTSNVLFIVAGAFAGLEKVIAERRGKRGLGFGAELGEGLVDGHAVDFQDVRPEDLVKFGLIPEFIGRLPVVATVRDLDEAALVRVLTEPKNSLVKQYQRLFELDGVTLEFEDEALEVIAHRAVERGTGARGLRAIMEEILVPIMYDIPDREDIESVTILADTVRGTAGPKLGERAAEEKTA</sequence>
<dbReference type="InterPro" id="IPR050052">
    <property type="entry name" value="ATP-dep_Clp_protease_ClpX"/>
</dbReference>
<dbReference type="SMART" id="SM00994">
    <property type="entry name" value="zf-C4_ClpX"/>
    <property type="match status" value="1"/>
</dbReference>
<dbReference type="Pfam" id="PF10431">
    <property type="entry name" value="ClpB_D2-small"/>
    <property type="match status" value="1"/>
</dbReference>
<feature type="binding site" evidence="6 7">
    <location>
        <position position="16"/>
    </location>
    <ligand>
        <name>Zn(2+)</name>
        <dbReference type="ChEBI" id="CHEBI:29105"/>
    </ligand>
</feature>
<dbReference type="InterPro" id="IPR003959">
    <property type="entry name" value="ATPase_AAA_core"/>
</dbReference>
<dbReference type="SUPFAM" id="SSF52540">
    <property type="entry name" value="P-loop containing nucleoside triphosphate hydrolases"/>
    <property type="match status" value="1"/>
</dbReference>
<dbReference type="InterPro" id="IPR010603">
    <property type="entry name" value="Znf_CppX_C4"/>
</dbReference>
<feature type="binding site" evidence="6 7">
    <location>
        <position position="13"/>
    </location>
    <ligand>
        <name>Zn(2+)</name>
        <dbReference type="ChEBI" id="CHEBI:29105"/>
    </ligand>
</feature>
<dbReference type="HAMAP" id="MF_00175">
    <property type="entry name" value="ClpX"/>
    <property type="match status" value="1"/>
</dbReference>
<keyword evidence="1 6" id="KW-0479">Metal-binding</keyword>
<name>A0A3G6J7E2_9CORY</name>
<comment type="function">
    <text evidence="6">ATP-dependent specificity component of the Clp protease. It directs the protease to specific substrates. Can perform chaperone functions in the absence of ClpP.</text>
</comment>
<evidence type="ECO:0000256" key="4">
    <source>
        <dbReference type="ARBA" id="ARBA00022840"/>
    </source>
</evidence>
<keyword evidence="9" id="KW-0378">Hydrolase</keyword>
<gene>
    <name evidence="6 9" type="primary">clpX</name>
    <name evidence="9" type="ORF">CGERO_08285</name>
</gene>
<dbReference type="OrthoDB" id="9804062at2"/>
<dbReference type="SMART" id="SM00382">
    <property type="entry name" value="AAA"/>
    <property type="match status" value="1"/>
</dbReference>
<dbReference type="GO" id="GO:0140662">
    <property type="term" value="F:ATP-dependent protein folding chaperone"/>
    <property type="evidence" value="ECO:0007669"/>
    <property type="project" value="InterPro"/>
</dbReference>
<keyword evidence="2 6" id="KW-0547">Nucleotide-binding</keyword>
<evidence type="ECO:0000259" key="8">
    <source>
        <dbReference type="PROSITE" id="PS51902"/>
    </source>
</evidence>
<keyword evidence="4 6" id="KW-0067">ATP-binding</keyword>
<dbReference type="InterPro" id="IPR059188">
    <property type="entry name" value="Znf_CLPX-like"/>
</dbReference>
<dbReference type="PANTHER" id="PTHR48102:SF7">
    <property type="entry name" value="ATP-DEPENDENT CLP PROTEASE ATP-BINDING SUBUNIT CLPX-LIKE, MITOCHONDRIAL"/>
    <property type="match status" value="1"/>
</dbReference>
<dbReference type="GO" id="GO:0051603">
    <property type="term" value="P:proteolysis involved in protein catabolic process"/>
    <property type="evidence" value="ECO:0007669"/>
    <property type="project" value="TreeGrafter"/>
</dbReference>
<dbReference type="KEGG" id="cgk:CGERO_08285"/>
<dbReference type="GO" id="GO:0046983">
    <property type="term" value="F:protein dimerization activity"/>
    <property type="evidence" value="ECO:0007669"/>
    <property type="project" value="UniProtKB-UniRule"/>
</dbReference>
<evidence type="ECO:0000256" key="6">
    <source>
        <dbReference type="HAMAP-Rule" id="MF_00175"/>
    </source>
</evidence>
<dbReference type="Gene3D" id="3.40.50.300">
    <property type="entry name" value="P-loop containing nucleotide triphosphate hydrolases"/>
    <property type="match status" value="1"/>
</dbReference>
<keyword evidence="5 6" id="KW-0143">Chaperone</keyword>
<feature type="binding site" evidence="6 7">
    <location>
        <position position="38"/>
    </location>
    <ligand>
        <name>Zn(2+)</name>
        <dbReference type="ChEBI" id="CHEBI:29105"/>
    </ligand>
</feature>
<dbReference type="Pfam" id="PF06689">
    <property type="entry name" value="zf-C4_ClpX"/>
    <property type="match status" value="1"/>
</dbReference>
<proteinExistence type="inferred from homology"/>
<dbReference type="GO" id="GO:0005524">
    <property type="term" value="F:ATP binding"/>
    <property type="evidence" value="ECO:0007669"/>
    <property type="project" value="UniProtKB-UniRule"/>
</dbReference>
<dbReference type="NCBIfam" id="NF003745">
    <property type="entry name" value="PRK05342.1"/>
    <property type="match status" value="1"/>
</dbReference>